<dbReference type="SUPFAM" id="SSF51182">
    <property type="entry name" value="RmlC-like cupins"/>
    <property type="match status" value="1"/>
</dbReference>
<name>A0A921L7L0_9FIRM</name>
<dbReference type="InterPro" id="IPR011051">
    <property type="entry name" value="RmlC_Cupin_sf"/>
</dbReference>
<reference evidence="3" key="1">
    <citation type="journal article" date="2021" name="PeerJ">
        <title>Extensive microbial diversity within the chicken gut microbiome revealed by metagenomics and culture.</title>
        <authorList>
            <person name="Gilroy R."/>
            <person name="Ravi A."/>
            <person name="Getino M."/>
            <person name="Pursley I."/>
            <person name="Horton D.L."/>
            <person name="Alikhan N.F."/>
            <person name="Baker D."/>
            <person name="Gharbi K."/>
            <person name="Hall N."/>
            <person name="Watson M."/>
            <person name="Adriaenssens E.M."/>
            <person name="Foster-Nyarko E."/>
            <person name="Jarju S."/>
            <person name="Secka A."/>
            <person name="Antonio M."/>
            <person name="Oren A."/>
            <person name="Chaudhuri R.R."/>
            <person name="La Ragione R."/>
            <person name="Hildebrand F."/>
            <person name="Pallen M.J."/>
        </authorList>
    </citation>
    <scope>NUCLEOTIDE SEQUENCE</scope>
    <source>
        <strain evidence="3">7318</strain>
    </source>
</reference>
<dbReference type="EMBL" id="DYVR01000130">
    <property type="protein sequence ID" value="HJF84959.1"/>
    <property type="molecule type" value="Genomic_DNA"/>
</dbReference>
<dbReference type="InterPro" id="IPR013096">
    <property type="entry name" value="Cupin_2"/>
</dbReference>
<feature type="domain" description="Cupin type-2" evidence="2">
    <location>
        <begin position="71"/>
        <end position="132"/>
    </location>
</feature>
<dbReference type="InterPro" id="IPR047263">
    <property type="entry name" value="HNL-like_cupin"/>
</dbReference>
<reference evidence="3" key="2">
    <citation type="submission" date="2021-09" db="EMBL/GenBank/DDBJ databases">
        <authorList>
            <person name="Gilroy R."/>
        </authorList>
    </citation>
    <scope>NUCLEOTIDE SEQUENCE</scope>
    <source>
        <strain evidence="3">7318</strain>
    </source>
</reference>
<evidence type="ECO:0000313" key="4">
    <source>
        <dbReference type="Proteomes" id="UP000780768"/>
    </source>
</evidence>
<dbReference type="RefSeq" id="WP_303996932.1">
    <property type="nucleotide sequence ID" value="NZ_DXWG01000008.1"/>
</dbReference>
<comment type="caution">
    <text evidence="3">The sequence shown here is derived from an EMBL/GenBank/DDBJ whole genome shotgun (WGS) entry which is preliminary data.</text>
</comment>
<evidence type="ECO:0000259" key="2">
    <source>
        <dbReference type="Pfam" id="PF07883"/>
    </source>
</evidence>
<dbReference type="AlphaFoldDB" id="A0A921L7L0"/>
<evidence type="ECO:0000256" key="1">
    <source>
        <dbReference type="SAM" id="SignalP"/>
    </source>
</evidence>
<dbReference type="InterPro" id="IPR014710">
    <property type="entry name" value="RmlC-like_jellyroll"/>
</dbReference>
<accession>A0A921L7L0</accession>
<feature type="signal peptide" evidence="1">
    <location>
        <begin position="1"/>
        <end position="24"/>
    </location>
</feature>
<dbReference type="CDD" id="cd02233">
    <property type="entry name" value="cupin_HNL-like"/>
    <property type="match status" value="1"/>
</dbReference>
<feature type="chain" id="PRO_5036929600" evidence="1">
    <location>
        <begin position="25"/>
        <end position="162"/>
    </location>
</feature>
<dbReference type="Pfam" id="PF07883">
    <property type="entry name" value="Cupin_2"/>
    <property type="match status" value="1"/>
</dbReference>
<organism evidence="3 4">
    <name type="scientific">Megamonas hypermegale</name>
    <dbReference type="NCBI Taxonomy" id="158847"/>
    <lineage>
        <taxon>Bacteria</taxon>
        <taxon>Bacillati</taxon>
        <taxon>Bacillota</taxon>
        <taxon>Negativicutes</taxon>
        <taxon>Selenomonadales</taxon>
        <taxon>Selenomonadaceae</taxon>
        <taxon>Megamonas</taxon>
    </lineage>
</organism>
<proteinExistence type="predicted"/>
<protein>
    <submittedName>
        <fullName evidence="3">Cupin domain-containing protein</fullName>
    </submittedName>
</protein>
<dbReference type="Proteomes" id="UP000780768">
    <property type="component" value="Unassembled WGS sequence"/>
</dbReference>
<evidence type="ECO:0000313" key="3">
    <source>
        <dbReference type="EMBL" id="HJF84959.1"/>
    </source>
</evidence>
<dbReference type="PANTHER" id="PTHR43698">
    <property type="entry name" value="RIBD C-TERMINAL DOMAIN CONTAINING PROTEIN"/>
    <property type="match status" value="1"/>
</dbReference>
<sequence>MYKKLLVAGALALSTCLTGTVGFAADTANHQVITKNGEQAAVKGPTTIFNGNVIIEPLFNNIDDRNISGAYVTFEPGTHSSWHTHPKGQVLIVTEGQGLTQEWGQPIQVINPGDVIWCPPGVKHWHGAGYNTKMTHISLCEAVDGANVNWLEQVSDEQYHGK</sequence>
<dbReference type="PANTHER" id="PTHR43698:SF1">
    <property type="entry name" value="BLL4564 PROTEIN"/>
    <property type="match status" value="1"/>
</dbReference>
<dbReference type="Gene3D" id="2.60.120.10">
    <property type="entry name" value="Jelly Rolls"/>
    <property type="match status" value="1"/>
</dbReference>
<gene>
    <name evidence="3" type="ORF">K8V65_04800</name>
</gene>
<keyword evidence="1" id="KW-0732">Signal</keyword>